<name>A0A3E1Q824_9FLAO</name>
<keyword evidence="1" id="KW-0812">Transmembrane</keyword>
<reference evidence="2 3" key="1">
    <citation type="journal article" date="2007" name="Int. J. Syst. Evol. Microbiol.">
        <title>Marixanthomonas ophiurae gen. nov., sp. nov., a marine bacterium of the family Flavobacteriaceae isolated from a deep-sea brittle star.</title>
        <authorList>
            <person name="Romanenko L.A."/>
            <person name="Uchino M."/>
            <person name="Frolova G.M."/>
            <person name="Mikhailov V.V."/>
        </authorList>
    </citation>
    <scope>NUCLEOTIDE SEQUENCE [LARGE SCALE GENOMIC DNA]</scope>
    <source>
        <strain evidence="2 3">KMM 3046</strain>
    </source>
</reference>
<protein>
    <recommendedName>
        <fullName evidence="4">DUF4332 domain-containing protein</fullName>
    </recommendedName>
</protein>
<comment type="caution">
    <text evidence="2">The sequence shown here is derived from an EMBL/GenBank/DDBJ whole genome shotgun (WGS) entry which is preliminary data.</text>
</comment>
<keyword evidence="3" id="KW-1185">Reference proteome</keyword>
<proteinExistence type="predicted"/>
<dbReference type="AlphaFoldDB" id="A0A3E1Q824"/>
<dbReference type="RefSeq" id="WP_117160237.1">
    <property type="nucleotide sequence ID" value="NZ_QVID01000002.1"/>
</dbReference>
<dbReference type="OrthoDB" id="9807941at2"/>
<feature type="transmembrane region" description="Helical" evidence="1">
    <location>
        <begin position="14"/>
        <end position="35"/>
    </location>
</feature>
<keyword evidence="1" id="KW-0472">Membrane</keyword>
<evidence type="ECO:0008006" key="4">
    <source>
        <dbReference type="Google" id="ProtNLM"/>
    </source>
</evidence>
<gene>
    <name evidence="2" type="ORF">DZ858_13775</name>
</gene>
<dbReference type="Gene3D" id="1.10.150.20">
    <property type="entry name" value="5' to 3' exonuclease, C-terminal subdomain"/>
    <property type="match status" value="1"/>
</dbReference>
<dbReference type="EMBL" id="QVID01000002">
    <property type="protein sequence ID" value="RFN58289.1"/>
    <property type="molecule type" value="Genomic_DNA"/>
</dbReference>
<dbReference type="Proteomes" id="UP000261082">
    <property type="component" value="Unassembled WGS sequence"/>
</dbReference>
<evidence type="ECO:0000313" key="3">
    <source>
        <dbReference type="Proteomes" id="UP000261082"/>
    </source>
</evidence>
<organism evidence="2 3">
    <name type="scientific">Marixanthomonas ophiurae</name>
    <dbReference type="NCBI Taxonomy" id="387659"/>
    <lineage>
        <taxon>Bacteria</taxon>
        <taxon>Pseudomonadati</taxon>
        <taxon>Bacteroidota</taxon>
        <taxon>Flavobacteriia</taxon>
        <taxon>Flavobacteriales</taxon>
        <taxon>Flavobacteriaceae</taxon>
        <taxon>Marixanthomonas</taxon>
    </lineage>
</organism>
<keyword evidence="1" id="KW-1133">Transmembrane helix</keyword>
<evidence type="ECO:0000256" key="1">
    <source>
        <dbReference type="SAM" id="Phobius"/>
    </source>
</evidence>
<evidence type="ECO:0000313" key="2">
    <source>
        <dbReference type="EMBL" id="RFN58289.1"/>
    </source>
</evidence>
<accession>A0A3E1Q824</accession>
<sequence>MDSVFEYINQFPNLIGIFILMLSSFVIGYFSGWWLQKGKSRTFIKKLKGEVNAAKHQQKVNDIETIFTEIKPKIVEVVKQTQKEIINPEEVLKKARTSFVTYTKDKPKLDYETIGFAHSFERDDLTKIEGIGPYIEEKLNEIDIYTFEQISKLTSSDIRALTDIIDFFPGRIERDNWVGQAKSFIAY</sequence>